<proteinExistence type="predicted"/>
<sequence length="118" mass="13519">MPLTVLPNNLYAHCFYENHRSSLFLLIGSHPFCLSQSLSNLVPPILASEVQLDKTKHEKNGESRNQVIPVTVTRSVVPIQYEYCHRMKCQCNPSLSVRSMDLCLDDDGGCIMWIRVYY</sequence>
<protein>
    <submittedName>
        <fullName evidence="1">Uncharacterized protein</fullName>
    </submittedName>
</protein>
<dbReference type="AlphaFoldDB" id="A0A4Y2Q033"/>
<accession>A0A4Y2Q033</accession>
<comment type="caution">
    <text evidence="1">The sequence shown here is derived from an EMBL/GenBank/DDBJ whole genome shotgun (WGS) entry which is preliminary data.</text>
</comment>
<dbReference type="EMBL" id="BGPR01012611">
    <property type="protein sequence ID" value="GBN56869.1"/>
    <property type="molecule type" value="Genomic_DNA"/>
</dbReference>
<dbReference type="Proteomes" id="UP000499080">
    <property type="component" value="Unassembled WGS sequence"/>
</dbReference>
<evidence type="ECO:0000313" key="2">
    <source>
        <dbReference type="Proteomes" id="UP000499080"/>
    </source>
</evidence>
<name>A0A4Y2Q033_ARAVE</name>
<keyword evidence="2" id="KW-1185">Reference proteome</keyword>
<organism evidence="1 2">
    <name type="scientific">Araneus ventricosus</name>
    <name type="common">Orbweaver spider</name>
    <name type="synonym">Epeira ventricosa</name>
    <dbReference type="NCBI Taxonomy" id="182803"/>
    <lineage>
        <taxon>Eukaryota</taxon>
        <taxon>Metazoa</taxon>
        <taxon>Ecdysozoa</taxon>
        <taxon>Arthropoda</taxon>
        <taxon>Chelicerata</taxon>
        <taxon>Arachnida</taxon>
        <taxon>Araneae</taxon>
        <taxon>Araneomorphae</taxon>
        <taxon>Entelegynae</taxon>
        <taxon>Araneoidea</taxon>
        <taxon>Araneidae</taxon>
        <taxon>Araneus</taxon>
    </lineage>
</organism>
<reference evidence="1 2" key="1">
    <citation type="journal article" date="2019" name="Sci. Rep.">
        <title>Orb-weaving spider Araneus ventricosus genome elucidates the spidroin gene catalogue.</title>
        <authorList>
            <person name="Kono N."/>
            <person name="Nakamura H."/>
            <person name="Ohtoshi R."/>
            <person name="Moran D.A.P."/>
            <person name="Shinohara A."/>
            <person name="Yoshida Y."/>
            <person name="Fujiwara M."/>
            <person name="Mori M."/>
            <person name="Tomita M."/>
            <person name="Arakawa K."/>
        </authorList>
    </citation>
    <scope>NUCLEOTIDE SEQUENCE [LARGE SCALE GENOMIC DNA]</scope>
</reference>
<gene>
    <name evidence="1" type="ORF">AVEN_238613_1</name>
</gene>
<evidence type="ECO:0000313" key="1">
    <source>
        <dbReference type="EMBL" id="GBN56869.1"/>
    </source>
</evidence>